<dbReference type="EMBL" id="JACIEX010000004">
    <property type="protein sequence ID" value="MBB4093856.1"/>
    <property type="molecule type" value="Genomic_DNA"/>
</dbReference>
<dbReference type="EMBL" id="VEWK01000004">
    <property type="protein sequence ID" value="TNV12773.1"/>
    <property type="molecule type" value="Genomic_DNA"/>
</dbReference>
<accession>A0A5C5CN34</accession>
<keyword evidence="4" id="KW-1185">Reference proteome</keyword>
<name>A0A5C5CN34_9HYPH</name>
<evidence type="ECO:0000313" key="2">
    <source>
        <dbReference type="EMBL" id="TNV12773.1"/>
    </source>
</evidence>
<dbReference type="Proteomes" id="UP000553980">
    <property type="component" value="Unassembled WGS sequence"/>
</dbReference>
<dbReference type="RefSeq" id="WP_140020481.1">
    <property type="nucleotide sequence ID" value="NZ_JACIEX010000004.1"/>
</dbReference>
<gene>
    <name evidence="2" type="ORF">FIB18_09505</name>
    <name evidence="1" type="ORF">GGQ79_002368</name>
</gene>
<evidence type="ECO:0000313" key="1">
    <source>
        <dbReference type="EMBL" id="MBB4093856.1"/>
    </source>
</evidence>
<proteinExistence type="predicted"/>
<reference evidence="1 4" key="3">
    <citation type="submission" date="2020-08" db="EMBL/GenBank/DDBJ databases">
        <title>Genomic Encyclopedia of Type Strains, Phase IV (KMG-IV): sequencing the most valuable type-strain genomes for metagenomic binning, comparative biology and taxonomic classification.</title>
        <authorList>
            <person name="Goeker M."/>
        </authorList>
    </citation>
    <scope>NUCLEOTIDE SEQUENCE [LARGE SCALE GENOMIC DNA]</scope>
    <source>
        <strain evidence="1 4">DSM 23868</strain>
    </source>
</reference>
<sequence>MSEFKQSTQFDAAGARFRTGGLLGKSRFYSDSSRCSQVRFRIHRAKTRFSGFRMVFTKACDHNFAGFACCTDTVSKNLTQLCGVPMWLKTIVETPDEKQVASWDKADLLWVFVFTHVSIGKPVPIFPRCALAEGMRA</sequence>
<reference evidence="2" key="2">
    <citation type="submission" date="2019-06" db="EMBL/GenBank/DDBJ databases">
        <authorList>
            <person name="Hu M."/>
        </authorList>
    </citation>
    <scope>NUCLEOTIDE SEQUENCE</scope>
    <source>
        <strain evidence="2">08RB2639</strain>
    </source>
</reference>
<dbReference type="Proteomes" id="UP000313390">
    <property type="component" value="Unassembled WGS sequence"/>
</dbReference>
<evidence type="ECO:0000313" key="3">
    <source>
        <dbReference type="Proteomes" id="UP000313390"/>
    </source>
</evidence>
<protein>
    <submittedName>
        <fullName evidence="2">Uncharacterized protein</fullName>
    </submittedName>
</protein>
<comment type="caution">
    <text evidence="2">The sequence shown here is derived from an EMBL/GenBank/DDBJ whole genome shotgun (WGS) entry which is preliminary data.</text>
</comment>
<reference evidence="2 3" key="1">
    <citation type="journal article" date="2011" name="Int. J. Syst. Evol. Microbiol.">
        <title>Ochrobactrum pecoris sp. nov., isolated from farm animals.</title>
        <authorList>
            <person name="Kampfer P."/>
            <person name="Huber B."/>
            <person name="Busse H.J."/>
            <person name="Scholz H.C."/>
            <person name="Tomaso H."/>
            <person name="Hotzel H."/>
            <person name="Melzer F."/>
        </authorList>
    </citation>
    <scope>NUCLEOTIDE SEQUENCE [LARGE SCALE GENOMIC DNA]</scope>
    <source>
        <strain evidence="2 3">08RB2639</strain>
    </source>
</reference>
<organism evidence="2 3">
    <name type="scientific">Brucella pecoris</name>
    <dbReference type="NCBI Taxonomy" id="867683"/>
    <lineage>
        <taxon>Bacteria</taxon>
        <taxon>Pseudomonadati</taxon>
        <taxon>Pseudomonadota</taxon>
        <taxon>Alphaproteobacteria</taxon>
        <taxon>Hyphomicrobiales</taxon>
        <taxon>Brucellaceae</taxon>
        <taxon>Brucella/Ochrobactrum group</taxon>
        <taxon>Brucella</taxon>
    </lineage>
</organism>
<dbReference type="AlphaFoldDB" id="A0A5C5CN34"/>
<evidence type="ECO:0000313" key="4">
    <source>
        <dbReference type="Proteomes" id="UP000553980"/>
    </source>
</evidence>